<gene>
    <name evidence="1" type="ORF">NUW58_g8259</name>
</gene>
<name>A0ACC1N956_9PEZI</name>
<comment type="caution">
    <text evidence="1">The sequence shown here is derived from an EMBL/GenBank/DDBJ whole genome shotgun (WGS) entry which is preliminary data.</text>
</comment>
<evidence type="ECO:0000313" key="1">
    <source>
        <dbReference type="EMBL" id="KAJ2975792.1"/>
    </source>
</evidence>
<protein>
    <submittedName>
        <fullName evidence="1">Uncharacterized protein</fullName>
    </submittedName>
</protein>
<organism evidence="1 2">
    <name type="scientific">Xylaria curta</name>
    <dbReference type="NCBI Taxonomy" id="42375"/>
    <lineage>
        <taxon>Eukaryota</taxon>
        <taxon>Fungi</taxon>
        <taxon>Dikarya</taxon>
        <taxon>Ascomycota</taxon>
        <taxon>Pezizomycotina</taxon>
        <taxon>Sordariomycetes</taxon>
        <taxon>Xylariomycetidae</taxon>
        <taxon>Xylariales</taxon>
        <taxon>Xylariaceae</taxon>
        <taxon>Xylaria</taxon>
    </lineage>
</organism>
<dbReference type="Proteomes" id="UP001143856">
    <property type="component" value="Unassembled WGS sequence"/>
</dbReference>
<reference evidence="1" key="1">
    <citation type="submission" date="2022-10" db="EMBL/GenBank/DDBJ databases">
        <title>Genome Sequence of Xylaria curta.</title>
        <authorList>
            <person name="Buettner E."/>
        </authorList>
    </citation>
    <scope>NUCLEOTIDE SEQUENCE</scope>
    <source>
        <strain evidence="1">Babe10</strain>
    </source>
</reference>
<accession>A0ACC1N956</accession>
<sequence length="168" mass="17041">MATLTTSTSPTASACANLYDTPVNDAVCAMPLANNHTEIMSACCKKADVVSYYNGCGLYCLAVDQTVMELTDCLYSQGAAWEAVFCKGNVTATATATSGGIPASASASVVVSAGATTTKKGGDKSNTPEPTSSEGAAPFAKPQPTMKILSFVIGALLFSATTFGAIQI</sequence>
<dbReference type="EMBL" id="JAPDGR010002434">
    <property type="protein sequence ID" value="KAJ2975792.1"/>
    <property type="molecule type" value="Genomic_DNA"/>
</dbReference>
<evidence type="ECO:0000313" key="2">
    <source>
        <dbReference type="Proteomes" id="UP001143856"/>
    </source>
</evidence>
<proteinExistence type="predicted"/>
<keyword evidence="2" id="KW-1185">Reference proteome</keyword>